<dbReference type="SUPFAM" id="SSF52768">
    <property type="entry name" value="Arginase/deacetylase"/>
    <property type="match status" value="1"/>
</dbReference>
<dbReference type="Pfam" id="PF00850">
    <property type="entry name" value="Hist_deacetyl"/>
    <property type="match status" value="1"/>
</dbReference>
<feature type="domain" description="Histone deacetylase" evidence="3">
    <location>
        <begin position="20"/>
        <end position="289"/>
    </location>
</feature>
<dbReference type="GO" id="GO:0004407">
    <property type="term" value="F:histone deacetylase activity"/>
    <property type="evidence" value="ECO:0007669"/>
    <property type="project" value="InterPro"/>
</dbReference>
<dbReference type="CDD" id="cd09993">
    <property type="entry name" value="HDAC_classIV"/>
    <property type="match status" value="1"/>
</dbReference>
<keyword evidence="2" id="KW-0378">Hydrolase</keyword>
<comment type="similarity">
    <text evidence="1">Belongs to the histone deacetylase family.</text>
</comment>
<proteinExistence type="inferred from homology"/>
<dbReference type="Gene3D" id="3.40.800.20">
    <property type="entry name" value="Histone deacetylase domain"/>
    <property type="match status" value="1"/>
</dbReference>
<dbReference type="AlphaFoldDB" id="D2QGJ4"/>
<protein>
    <submittedName>
        <fullName evidence="4">Histone deacetylase</fullName>
    </submittedName>
</protein>
<sequence length="300" mass="33773">MLQIAFSPVYRLRLPEGHRFPMLKYELIHEQLLYEGTCTEANFFGPEPVDDRWALGVHTAEYVQALKTCTVDPKMMRRIGFPLTPELIDREWIITQGTIECTQLAQRDGVAMNIAGGTHHAFPDRGEGFCMLNDVGIAANYLLEIGQAKKILVVDLDVHQGNGTAVMFQTESRVFTFSMHGADNYPLRKETSDLDIDLPTGTTDEVYLNTLYDTLPHLISQQQPDFLFYVSGVDILASDRLGKLSISREGCRQRDVFVFEQAIKNNLPIVVSMGGGYSPRLTDIVEAHCNTFRMAANLFF</sequence>
<dbReference type="GO" id="GO:0016787">
    <property type="term" value="F:hydrolase activity"/>
    <property type="evidence" value="ECO:0007669"/>
    <property type="project" value="UniProtKB-KW"/>
</dbReference>
<dbReference type="EMBL" id="CP001769">
    <property type="protein sequence ID" value="ADB38502.1"/>
    <property type="molecule type" value="Genomic_DNA"/>
</dbReference>
<gene>
    <name evidence="4" type="ordered locus">Slin_2483</name>
</gene>
<dbReference type="Proteomes" id="UP000002028">
    <property type="component" value="Chromosome"/>
</dbReference>
<dbReference type="PANTHER" id="PTHR10625">
    <property type="entry name" value="HISTONE DEACETYLASE HDAC1-RELATED"/>
    <property type="match status" value="1"/>
</dbReference>
<dbReference type="PRINTS" id="PR01270">
    <property type="entry name" value="HDASUPER"/>
</dbReference>
<dbReference type="KEGG" id="sli:Slin_2483"/>
<dbReference type="InterPro" id="IPR023801">
    <property type="entry name" value="His_deacetylse_dom"/>
</dbReference>
<dbReference type="eggNOG" id="COG0123">
    <property type="taxonomic scope" value="Bacteria"/>
</dbReference>
<dbReference type="RefSeq" id="WP_012927037.1">
    <property type="nucleotide sequence ID" value="NC_013730.1"/>
</dbReference>
<dbReference type="InterPro" id="IPR023696">
    <property type="entry name" value="Ureohydrolase_dom_sf"/>
</dbReference>
<evidence type="ECO:0000256" key="1">
    <source>
        <dbReference type="ARBA" id="ARBA00005947"/>
    </source>
</evidence>
<dbReference type="HOGENOM" id="CLU_007727_1_0_10"/>
<dbReference type="InterPro" id="IPR037138">
    <property type="entry name" value="His_deacetylse_dom_sf"/>
</dbReference>
<evidence type="ECO:0000313" key="4">
    <source>
        <dbReference type="EMBL" id="ADB38502.1"/>
    </source>
</evidence>
<dbReference type="InterPro" id="IPR044150">
    <property type="entry name" value="HDAC_classIV"/>
</dbReference>
<name>D2QGJ4_SPILD</name>
<organism evidence="4 5">
    <name type="scientific">Spirosoma linguale (strain ATCC 33905 / DSM 74 / LMG 10896 / Claus 1)</name>
    <dbReference type="NCBI Taxonomy" id="504472"/>
    <lineage>
        <taxon>Bacteria</taxon>
        <taxon>Pseudomonadati</taxon>
        <taxon>Bacteroidota</taxon>
        <taxon>Cytophagia</taxon>
        <taxon>Cytophagales</taxon>
        <taxon>Cytophagaceae</taxon>
        <taxon>Spirosoma</taxon>
    </lineage>
</organism>
<reference evidence="4 5" key="1">
    <citation type="journal article" date="2010" name="Stand. Genomic Sci.">
        <title>Complete genome sequence of Spirosoma linguale type strain (1).</title>
        <authorList>
            <person name="Lail K."/>
            <person name="Sikorski J."/>
            <person name="Saunders E."/>
            <person name="Lapidus A."/>
            <person name="Glavina Del Rio T."/>
            <person name="Copeland A."/>
            <person name="Tice H."/>
            <person name="Cheng J.-F."/>
            <person name="Lucas S."/>
            <person name="Nolan M."/>
            <person name="Bruce D."/>
            <person name="Goodwin L."/>
            <person name="Pitluck S."/>
            <person name="Ivanova N."/>
            <person name="Mavromatis K."/>
            <person name="Ovchinnikova G."/>
            <person name="Pati A."/>
            <person name="Chen A."/>
            <person name="Palaniappan K."/>
            <person name="Land M."/>
            <person name="Hauser L."/>
            <person name="Chang Y.-J."/>
            <person name="Jeffries C.D."/>
            <person name="Chain P."/>
            <person name="Brettin T."/>
            <person name="Detter J.C."/>
            <person name="Schuetze A."/>
            <person name="Rohde M."/>
            <person name="Tindall B.J."/>
            <person name="Goeker M."/>
            <person name="Bristow J."/>
            <person name="Eisen J.A."/>
            <person name="Markowitz V."/>
            <person name="Hugenholtz P."/>
            <person name="Kyrpides N.C."/>
            <person name="Klenk H.-P."/>
            <person name="Chen F."/>
        </authorList>
    </citation>
    <scope>NUCLEOTIDE SEQUENCE [LARGE SCALE GENOMIC DNA]</scope>
    <source>
        <strain evidence="5">ATCC 33905 / DSM 74 / LMG 10896 / Claus 1</strain>
    </source>
</reference>
<evidence type="ECO:0000256" key="2">
    <source>
        <dbReference type="ARBA" id="ARBA00022801"/>
    </source>
</evidence>
<dbReference type="STRING" id="504472.Slin_2483"/>
<keyword evidence="5" id="KW-1185">Reference proteome</keyword>
<evidence type="ECO:0000259" key="3">
    <source>
        <dbReference type="Pfam" id="PF00850"/>
    </source>
</evidence>
<dbReference type="InterPro" id="IPR000286">
    <property type="entry name" value="HDACs"/>
</dbReference>
<accession>D2QGJ4</accession>
<dbReference type="PANTHER" id="PTHR10625:SF19">
    <property type="entry name" value="HISTONE DEACETYLASE 12"/>
    <property type="match status" value="1"/>
</dbReference>
<evidence type="ECO:0000313" key="5">
    <source>
        <dbReference type="Proteomes" id="UP000002028"/>
    </source>
</evidence>
<dbReference type="GO" id="GO:0040029">
    <property type="term" value="P:epigenetic regulation of gene expression"/>
    <property type="evidence" value="ECO:0007669"/>
    <property type="project" value="TreeGrafter"/>
</dbReference>